<proteinExistence type="predicted"/>
<keyword evidence="2" id="KW-1185">Reference proteome</keyword>
<sequence length="42" mass="5311">MFYSDLYSYYSKIAIKELKKRFFRFMNFITKKRYGNHIHLVL</sequence>
<evidence type="ECO:0000313" key="2">
    <source>
        <dbReference type="Proteomes" id="UP001497602"/>
    </source>
</evidence>
<dbReference type="Proteomes" id="UP001497602">
    <property type="component" value="Unassembled WGS sequence"/>
</dbReference>
<accession>A0ABP1FAC7</accession>
<comment type="caution">
    <text evidence="1">The sequence shown here is derived from an EMBL/GenBank/DDBJ whole genome shotgun (WGS) entry which is preliminary data.</text>
</comment>
<protein>
    <recommendedName>
        <fullName evidence="3">Transposase</fullName>
    </recommendedName>
</protein>
<dbReference type="EMBL" id="CAXJRC010000012">
    <property type="protein sequence ID" value="CAL2106298.1"/>
    <property type="molecule type" value="Genomic_DNA"/>
</dbReference>
<name>A0ABP1FAC7_9FLAO</name>
<evidence type="ECO:0008006" key="3">
    <source>
        <dbReference type="Google" id="ProtNLM"/>
    </source>
</evidence>
<gene>
    <name evidence="1" type="ORF">T190115A13A_200014</name>
</gene>
<evidence type="ECO:0000313" key="1">
    <source>
        <dbReference type="EMBL" id="CAL2106298.1"/>
    </source>
</evidence>
<reference evidence="1 2" key="1">
    <citation type="submission" date="2024-05" db="EMBL/GenBank/DDBJ databases">
        <authorList>
            <person name="Duchaud E."/>
        </authorList>
    </citation>
    <scope>NUCLEOTIDE SEQUENCE [LARGE SCALE GENOMIC DNA]</scope>
    <source>
        <strain evidence="1">Ena-SAMPLE-TAB-13-05-2024-13:56:06:370-140305</strain>
    </source>
</reference>
<organism evidence="1 2">
    <name type="scientific">Tenacibaculum vairaonense</name>
    <dbReference type="NCBI Taxonomy" id="3137860"/>
    <lineage>
        <taxon>Bacteria</taxon>
        <taxon>Pseudomonadati</taxon>
        <taxon>Bacteroidota</taxon>
        <taxon>Flavobacteriia</taxon>
        <taxon>Flavobacteriales</taxon>
        <taxon>Flavobacteriaceae</taxon>
        <taxon>Tenacibaculum</taxon>
    </lineage>
</organism>